<proteinExistence type="predicted"/>
<dbReference type="Proteomes" id="UP000299102">
    <property type="component" value="Unassembled WGS sequence"/>
</dbReference>
<keyword evidence="2" id="KW-1185">Reference proteome</keyword>
<evidence type="ECO:0000313" key="2">
    <source>
        <dbReference type="Proteomes" id="UP000299102"/>
    </source>
</evidence>
<gene>
    <name evidence="1" type="ORF">EVAR_100637_1</name>
</gene>
<accession>A0A4C1SLZ3</accession>
<dbReference type="EMBL" id="BGZK01003627">
    <property type="protein sequence ID" value="GBP03152.1"/>
    <property type="molecule type" value="Genomic_DNA"/>
</dbReference>
<name>A0A4C1SLZ3_EUMVA</name>
<protein>
    <recommendedName>
        <fullName evidence="3">DUF5641 domain-containing protein</fullName>
    </recommendedName>
</protein>
<sequence length="93" mass="11041">MALILRLAKNILKEQFHRIDEARIVKEFDGIKWIFNPPATHGEAWQRLAFADNFWHRWLKEYSPIITRRAKWFGKQTAETLATAVDKYTNIVV</sequence>
<dbReference type="AlphaFoldDB" id="A0A4C1SLZ3"/>
<reference evidence="1 2" key="1">
    <citation type="journal article" date="2019" name="Commun. Biol.">
        <title>The bagworm genome reveals a unique fibroin gene that provides high tensile strength.</title>
        <authorList>
            <person name="Kono N."/>
            <person name="Nakamura H."/>
            <person name="Ohtoshi R."/>
            <person name="Tomita M."/>
            <person name="Numata K."/>
            <person name="Arakawa K."/>
        </authorList>
    </citation>
    <scope>NUCLEOTIDE SEQUENCE [LARGE SCALE GENOMIC DNA]</scope>
</reference>
<organism evidence="1 2">
    <name type="scientific">Eumeta variegata</name>
    <name type="common">Bagworm moth</name>
    <name type="synonym">Eumeta japonica</name>
    <dbReference type="NCBI Taxonomy" id="151549"/>
    <lineage>
        <taxon>Eukaryota</taxon>
        <taxon>Metazoa</taxon>
        <taxon>Ecdysozoa</taxon>
        <taxon>Arthropoda</taxon>
        <taxon>Hexapoda</taxon>
        <taxon>Insecta</taxon>
        <taxon>Pterygota</taxon>
        <taxon>Neoptera</taxon>
        <taxon>Endopterygota</taxon>
        <taxon>Lepidoptera</taxon>
        <taxon>Glossata</taxon>
        <taxon>Ditrysia</taxon>
        <taxon>Tineoidea</taxon>
        <taxon>Psychidae</taxon>
        <taxon>Oiketicinae</taxon>
        <taxon>Eumeta</taxon>
    </lineage>
</organism>
<evidence type="ECO:0000313" key="1">
    <source>
        <dbReference type="EMBL" id="GBP03152.1"/>
    </source>
</evidence>
<comment type="caution">
    <text evidence="1">The sequence shown here is derived from an EMBL/GenBank/DDBJ whole genome shotgun (WGS) entry which is preliminary data.</text>
</comment>
<evidence type="ECO:0008006" key="3">
    <source>
        <dbReference type="Google" id="ProtNLM"/>
    </source>
</evidence>